<dbReference type="PANTHER" id="PTHR46034:SF7">
    <property type="entry name" value="INFLUENZA VIRUS NS1A-BINDING PROTEIN"/>
    <property type="match status" value="1"/>
</dbReference>
<comment type="caution">
    <text evidence="3">The sequence shown here is derived from an EMBL/GenBank/DDBJ whole genome shotgun (WGS) entry which is preliminary data.</text>
</comment>
<sequence length="423" mass="43989">MGAGRKTQTVQFDTGAAAYDFERCQRNLGEDLGGVIFGCSGETFAECVEGLVFGLPRPHMCYVQNIKPGMPVFLFNYTERRMYGIYRAVTEGDWEINPRGWIEFTGGTRTRYPAQVQVEVYKACPSLPETTFKPILIHCYSTDAKLNFELKNSEAAAMCRAFDKAAAALAAKQRASGAPASAAPADPDGWQTVTGKKPFTPSGPTKENAWASGAPAQAPTGFPTPAEAARGITAVPDPTSSEPPPRASTPAPVTAERSMSGASSASGAPAAAAAASPKGSGPGGPMVAKPAARKPPPAPASRDTGAAIPPPKDDKEKEKEKEKARAKAAAEAEKPAEPERPPRAPSAEPARTSSPAPSKPDYNYARAGLPGDDGLSTSNGPSSAPQDNPKADPYAFALAPLPDARTDPENTYPGAVPPSAPNG</sequence>
<dbReference type="PANTHER" id="PTHR46034">
    <property type="match status" value="1"/>
</dbReference>
<feature type="region of interest" description="Disordered" evidence="1">
    <location>
        <begin position="178"/>
        <end position="423"/>
    </location>
</feature>
<dbReference type="Pfam" id="PF10539">
    <property type="entry name" value="Dev_Cell_Death"/>
    <property type="match status" value="1"/>
</dbReference>
<organism evidence="3 4">
    <name type="scientific">Apatococcus fuscideae</name>
    <dbReference type="NCBI Taxonomy" id="2026836"/>
    <lineage>
        <taxon>Eukaryota</taxon>
        <taxon>Viridiplantae</taxon>
        <taxon>Chlorophyta</taxon>
        <taxon>core chlorophytes</taxon>
        <taxon>Trebouxiophyceae</taxon>
        <taxon>Chlorellales</taxon>
        <taxon>Chlorellaceae</taxon>
        <taxon>Apatococcus</taxon>
    </lineage>
</organism>
<feature type="compositionally biased region" description="Low complexity" evidence="1">
    <location>
        <begin position="260"/>
        <end position="279"/>
    </location>
</feature>
<name>A0AAW1T066_9CHLO</name>
<dbReference type="GO" id="GO:0034976">
    <property type="term" value="P:response to endoplasmic reticulum stress"/>
    <property type="evidence" value="ECO:0007669"/>
    <property type="project" value="InterPro"/>
</dbReference>
<dbReference type="EMBL" id="JALJOV010000570">
    <property type="protein sequence ID" value="KAK9862680.1"/>
    <property type="molecule type" value="Genomic_DNA"/>
</dbReference>
<gene>
    <name evidence="3" type="ORF">WJX84_000466</name>
</gene>
<keyword evidence="4" id="KW-1185">Reference proteome</keyword>
<proteinExistence type="predicted"/>
<accession>A0AAW1T066</accession>
<dbReference type="AlphaFoldDB" id="A0AAW1T066"/>
<feature type="domain" description="DCD" evidence="2">
    <location>
        <begin position="30"/>
        <end position="164"/>
    </location>
</feature>
<evidence type="ECO:0000313" key="3">
    <source>
        <dbReference type="EMBL" id="KAK9862680.1"/>
    </source>
</evidence>
<protein>
    <recommendedName>
        <fullName evidence="2">DCD domain-containing protein</fullName>
    </recommendedName>
</protein>
<feature type="compositionally biased region" description="Low complexity" evidence="1">
    <location>
        <begin position="178"/>
        <end position="189"/>
    </location>
</feature>
<reference evidence="3 4" key="1">
    <citation type="journal article" date="2024" name="Nat. Commun.">
        <title>Phylogenomics reveals the evolutionary origins of lichenization in chlorophyte algae.</title>
        <authorList>
            <person name="Puginier C."/>
            <person name="Libourel C."/>
            <person name="Otte J."/>
            <person name="Skaloud P."/>
            <person name="Haon M."/>
            <person name="Grisel S."/>
            <person name="Petersen M."/>
            <person name="Berrin J.G."/>
            <person name="Delaux P.M."/>
            <person name="Dal Grande F."/>
            <person name="Keller J."/>
        </authorList>
    </citation>
    <scope>NUCLEOTIDE SEQUENCE [LARGE SCALE GENOMIC DNA]</scope>
    <source>
        <strain evidence="3 4">SAG 2523</strain>
    </source>
</reference>
<evidence type="ECO:0000259" key="2">
    <source>
        <dbReference type="PROSITE" id="PS51222"/>
    </source>
</evidence>
<feature type="compositionally biased region" description="Basic and acidic residues" evidence="1">
    <location>
        <begin position="311"/>
        <end position="342"/>
    </location>
</feature>
<evidence type="ECO:0000313" key="4">
    <source>
        <dbReference type="Proteomes" id="UP001485043"/>
    </source>
</evidence>
<dbReference type="InterPro" id="IPR013989">
    <property type="entry name" value="Dev_and_cell_death_domain"/>
</dbReference>
<feature type="compositionally biased region" description="Polar residues" evidence="1">
    <location>
        <begin position="375"/>
        <end position="386"/>
    </location>
</feature>
<dbReference type="InterPro" id="IPR044832">
    <property type="entry name" value="NRP-like"/>
</dbReference>
<evidence type="ECO:0000256" key="1">
    <source>
        <dbReference type="SAM" id="MobiDB-lite"/>
    </source>
</evidence>
<dbReference type="SMART" id="SM00767">
    <property type="entry name" value="DCD"/>
    <property type="match status" value="1"/>
</dbReference>
<feature type="compositionally biased region" description="Low complexity" evidence="1">
    <location>
        <begin position="345"/>
        <end position="356"/>
    </location>
</feature>
<dbReference type="PROSITE" id="PS51222">
    <property type="entry name" value="DCD"/>
    <property type="match status" value="1"/>
</dbReference>
<dbReference type="Proteomes" id="UP001485043">
    <property type="component" value="Unassembled WGS sequence"/>
</dbReference>